<feature type="non-terminal residue" evidence="1">
    <location>
        <position position="85"/>
    </location>
</feature>
<gene>
    <name evidence="1" type="ORF">S03H2_71721</name>
</gene>
<sequence length="85" mass="9947">FRIKLFYAVRKTRERKFLLYNAKARSDAVVDILKVELKNNPNARAILFHESIEEVMNLYNRLLKKGIPVVAENSQLSEIIRETSI</sequence>
<dbReference type="InterPro" id="IPR027417">
    <property type="entry name" value="P-loop_NTPase"/>
</dbReference>
<name>X1LHM4_9ZZZZ</name>
<dbReference type="AlphaFoldDB" id="X1LHM4"/>
<evidence type="ECO:0000313" key="1">
    <source>
        <dbReference type="EMBL" id="GAH93648.1"/>
    </source>
</evidence>
<proteinExistence type="predicted"/>
<protein>
    <submittedName>
        <fullName evidence="1">Uncharacterized protein</fullName>
    </submittedName>
</protein>
<organism evidence="1">
    <name type="scientific">marine sediment metagenome</name>
    <dbReference type="NCBI Taxonomy" id="412755"/>
    <lineage>
        <taxon>unclassified sequences</taxon>
        <taxon>metagenomes</taxon>
        <taxon>ecological metagenomes</taxon>
    </lineage>
</organism>
<accession>X1LHM4</accession>
<feature type="non-terminal residue" evidence="1">
    <location>
        <position position="1"/>
    </location>
</feature>
<dbReference type="EMBL" id="BARU01048133">
    <property type="protein sequence ID" value="GAH93648.1"/>
    <property type="molecule type" value="Genomic_DNA"/>
</dbReference>
<comment type="caution">
    <text evidence="1">The sequence shown here is derived from an EMBL/GenBank/DDBJ whole genome shotgun (WGS) entry which is preliminary data.</text>
</comment>
<dbReference type="SUPFAM" id="SSF52540">
    <property type="entry name" value="P-loop containing nucleoside triphosphate hydrolases"/>
    <property type="match status" value="1"/>
</dbReference>
<dbReference type="Gene3D" id="3.40.50.300">
    <property type="entry name" value="P-loop containing nucleotide triphosphate hydrolases"/>
    <property type="match status" value="1"/>
</dbReference>
<reference evidence="1" key="1">
    <citation type="journal article" date="2014" name="Front. Microbiol.">
        <title>High frequency of phylogenetically diverse reductive dehalogenase-homologous genes in deep subseafloor sedimentary metagenomes.</title>
        <authorList>
            <person name="Kawai M."/>
            <person name="Futagami T."/>
            <person name="Toyoda A."/>
            <person name="Takaki Y."/>
            <person name="Nishi S."/>
            <person name="Hori S."/>
            <person name="Arai W."/>
            <person name="Tsubouchi T."/>
            <person name="Morono Y."/>
            <person name="Uchiyama I."/>
            <person name="Ito T."/>
            <person name="Fujiyama A."/>
            <person name="Inagaki F."/>
            <person name="Takami H."/>
        </authorList>
    </citation>
    <scope>NUCLEOTIDE SEQUENCE</scope>
    <source>
        <strain evidence="1">Expedition CK06-06</strain>
    </source>
</reference>